<keyword evidence="1" id="KW-0472">Membrane</keyword>
<dbReference type="PANTHER" id="PTHR37305:SF1">
    <property type="entry name" value="MEMBRANE PROTEIN"/>
    <property type="match status" value="1"/>
</dbReference>
<sequence>MNNFFKLVYNELFKIYIRKSTWAMYIILAGIIIGVGFLSNIDELSSKQYSDDNWRETLEEENQELTKEMEEAEEDGIFYDMNSNIIAENNYYLENDIQPDGYGAMQFVLENQLLLSLVSLLTIIIAAGIVANEFRWGTIKLLLIRPITRTKALLSKYAAVILFAFFTLLFVLIFSYIIGLIFYGFGSFNPHMLVDDGNGLAYVSVISEIVPAYGFKLVNLVMMATFAFAISTIFRNSALAIGVAIFLMMAANPIMLYFSDRAWAKFILFANTDLSQYTAGSTPFMEGMTLGFSITVLIVYYLLFMALSWAFFTIRDIAGQ</sequence>
<comment type="caution">
    <text evidence="2">The sequence shown here is derived from an EMBL/GenBank/DDBJ whole genome shotgun (WGS) entry which is preliminary data.</text>
</comment>
<keyword evidence="1" id="KW-1133">Transmembrane helix</keyword>
<keyword evidence="1" id="KW-0812">Transmembrane</keyword>
<dbReference type="EMBL" id="JAIFZM010000006">
    <property type="protein sequence ID" value="MCG3419353.1"/>
    <property type="molecule type" value="Genomic_DNA"/>
</dbReference>
<proteinExistence type="predicted"/>
<dbReference type="AlphaFoldDB" id="A0AAW5B5Q4"/>
<dbReference type="GO" id="GO:0140359">
    <property type="term" value="F:ABC-type transporter activity"/>
    <property type="evidence" value="ECO:0007669"/>
    <property type="project" value="InterPro"/>
</dbReference>
<dbReference type="Proteomes" id="UP001199631">
    <property type="component" value="Unassembled WGS sequence"/>
</dbReference>
<accession>A0AAW5B5Q4</accession>
<evidence type="ECO:0000256" key="1">
    <source>
        <dbReference type="SAM" id="Phobius"/>
    </source>
</evidence>
<feature type="transmembrane region" description="Helical" evidence="1">
    <location>
        <begin position="205"/>
        <end position="230"/>
    </location>
</feature>
<reference evidence="2 3" key="1">
    <citation type="journal article" date="2022" name="Evol. Bioinform. Online">
        <title>Draft Genome Sequence of Oceanobacillus jordanicus Strain GSFE11, a Halotolerant Plant Growth-Promoting Bacterial Endophyte Isolated From the Jordan Valley.</title>
        <authorList>
            <person name="Alhindi T."/>
            <person name="Albdaiwi R."/>
        </authorList>
    </citation>
    <scope>NUCLEOTIDE SEQUENCE [LARGE SCALE GENOMIC DNA]</scope>
    <source>
        <strain evidence="2 3">GSFE11</strain>
    </source>
</reference>
<feature type="transmembrane region" description="Helical" evidence="1">
    <location>
        <begin position="157"/>
        <end position="185"/>
    </location>
</feature>
<dbReference type="Pfam" id="PF12679">
    <property type="entry name" value="ABC2_membrane_2"/>
    <property type="match status" value="1"/>
</dbReference>
<dbReference type="GO" id="GO:0005886">
    <property type="term" value="C:plasma membrane"/>
    <property type="evidence" value="ECO:0007669"/>
    <property type="project" value="UniProtKB-SubCell"/>
</dbReference>
<evidence type="ECO:0000313" key="3">
    <source>
        <dbReference type="Proteomes" id="UP001199631"/>
    </source>
</evidence>
<keyword evidence="3" id="KW-1185">Reference proteome</keyword>
<feature type="transmembrane region" description="Helical" evidence="1">
    <location>
        <begin position="21"/>
        <end position="41"/>
    </location>
</feature>
<feature type="transmembrane region" description="Helical" evidence="1">
    <location>
        <begin position="237"/>
        <end position="258"/>
    </location>
</feature>
<feature type="transmembrane region" description="Helical" evidence="1">
    <location>
        <begin position="113"/>
        <end position="136"/>
    </location>
</feature>
<gene>
    <name evidence="2" type="ORF">K3T81_09330</name>
</gene>
<feature type="transmembrane region" description="Helical" evidence="1">
    <location>
        <begin position="290"/>
        <end position="312"/>
    </location>
</feature>
<dbReference type="PANTHER" id="PTHR37305">
    <property type="entry name" value="INTEGRAL MEMBRANE PROTEIN-RELATED"/>
    <property type="match status" value="1"/>
</dbReference>
<dbReference type="RefSeq" id="WP_238019560.1">
    <property type="nucleotide sequence ID" value="NZ_JAIFZM010000006.1"/>
</dbReference>
<name>A0AAW5B5Q4_9BACI</name>
<protein>
    <submittedName>
        <fullName evidence="2">ABC transporter permease</fullName>
    </submittedName>
</protein>
<evidence type="ECO:0000313" key="2">
    <source>
        <dbReference type="EMBL" id="MCG3419353.1"/>
    </source>
</evidence>
<organism evidence="2 3">
    <name type="scientific">Oceanobacillus jordanicus</name>
    <dbReference type="NCBI Taxonomy" id="2867266"/>
    <lineage>
        <taxon>Bacteria</taxon>
        <taxon>Bacillati</taxon>
        <taxon>Bacillota</taxon>
        <taxon>Bacilli</taxon>
        <taxon>Bacillales</taxon>
        <taxon>Bacillaceae</taxon>
        <taxon>Oceanobacillus</taxon>
    </lineage>
</organism>